<proteinExistence type="predicted"/>
<evidence type="ECO:0000313" key="8">
    <source>
        <dbReference type="Proteomes" id="UP001296923"/>
    </source>
</evidence>
<name>A0ABS2ZPU8_9BACL</name>
<dbReference type="InterPro" id="IPR002797">
    <property type="entry name" value="Polysacc_synth"/>
</dbReference>
<feature type="transmembrane region" description="Helical" evidence="6">
    <location>
        <begin position="386"/>
        <end position="407"/>
    </location>
</feature>
<comment type="subcellular location">
    <subcellularLocation>
        <location evidence="1">Cell membrane</location>
        <topology evidence="1">Multi-pass membrane protein</topology>
    </subcellularLocation>
</comment>
<evidence type="ECO:0000256" key="6">
    <source>
        <dbReference type="SAM" id="Phobius"/>
    </source>
</evidence>
<evidence type="ECO:0000313" key="7">
    <source>
        <dbReference type="EMBL" id="MBN3554182.1"/>
    </source>
</evidence>
<evidence type="ECO:0000256" key="1">
    <source>
        <dbReference type="ARBA" id="ARBA00004651"/>
    </source>
</evidence>
<organism evidence="7 8">
    <name type="scientific">Fictibacillus nanhaiensis</name>
    <dbReference type="NCBI Taxonomy" id="742169"/>
    <lineage>
        <taxon>Bacteria</taxon>
        <taxon>Bacillati</taxon>
        <taxon>Bacillota</taxon>
        <taxon>Bacilli</taxon>
        <taxon>Bacillales</taxon>
        <taxon>Fictibacillaceae</taxon>
        <taxon>Fictibacillus</taxon>
    </lineage>
</organism>
<accession>A0ABS2ZPU8</accession>
<dbReference type="EMBL" id="JAFHKR010000038">
    <property type="protein sequence ID" value="MBN3554182.1"/>
    <property type="molecule type" value="Genomic_DNA"/>
</dbReference>
<feature type="transmembrane region" description="Helical" evidence="6">
    <location>
        <begin position="44"/>
        <end position="70"/>
    </location>
</feature>
<evidence type="ECO:0000256" key="2">
    <source>
        <dbReference type="ARBA" id="ARBA00022475"/>
    </source>
</evidence>
<protein>
    <submittedName>
        <fullName evidence="7">Flippase</fullName>
    </submittedName>
</protein>
<dbReference type="Pfam" id="PF01943">
    <property type="entry name" value="Polysacc_synt"/>
    <property type="match status" value="1"/>
</dbReference>
<feature type="transmembrane region" description="Helical" evidence="6">
    <location>
        <begin position="329"/>
        <end position="349"/>
    </location>
</feature>
<gene>
    <name evidence="7" type="ORF">JYA63_07905</name>
</gene>
<feature type="transmembrane region" description="Helical" evidence="6">
    <location>
        <begin position="361"/>
        <end position="380"/>
    </location>
</feature>
<keyword evidence="8" id="KW-1185">Reference proteome</keyword>
<evidence type="ECO:0000256" key="4">
    <source>
        <dbReference type="ARBA" id="ARBA00022989"/>
    </source>
</evidence>
<evidence type="ECO:0000256" key="3">
    <source>
        <dbReference type="ARBA" id="ARBA00022692"/>
    </source>
</evidence>
<dbReference type="Proteomes" id="UP001296923">
    <property type="component" value="Unassembled WGS sequence"/>
</dbReference>
<dbReference type="CDD" id="cd13128">
    <property type="entry name" value="MATE_Wzx_like"/>
    <property type="match status" value="1"/>
</dbReference>
<evidence type="ECO:0000256" key="5">
    <source>
        <dbReference type="ARBA" id="ARBA00023136"/>
    </source>
</evidence>
<keyword evidence="2" id="KW-1003">Cell membrane</keyword>
<reference evidence="7 8" key="1">
    <citation type="submission" date="2021-01" db="EMBL/GenBank/DDBJ databases">
        <title>Genome Sequencing of Type Strains.</title>
        <authorList>
            <person name="Lemaire J.F."/>
            <person name="Inderbitzin P."/>
            <person name="Collins S.B."/>
            <person name="Wespe N."/>
            <person name="Knight-Connoni V."/>
        </authorList>
    </citation>
    <scope>NUCLEOTIDE SEQUENCE [LARGE SCALE GENOMIC DNA]</scope>
    <source>
        <strain evidence="7 8">DSM 23009</strain>
    </source>
</reference>
<dbReference type="InterPro" id="IPR050833">
    <property type="entry name" value="Poly_Biosynth_Transport"/>
</dbReference>
<keyword evidence="3 6" id="KW-0812">Transmembrane</keyword>
<feature type="transmembrane region" description="Helical" evidence="6">
    <location>
        <begin position="177"/>
        <end position="195"/>
    </location>
</feature>
<feature type="transmembrane region" description="Helical" evidence="6">
    <location>
        <begin position="299"/>
        <end position="323"/>
    </location>
</feature>
<dbReference type="PANTHER" id="PTHR30250">
    <property type="entry name" value="PST FAMILY PREDICTED COLANIC ACID TRANSPORTER"/>
    <property type="match status" value="1"/>
</dbReference>
<dbReference type="RefSeq" id="WP_205725226.1">
    <property type="nucleotide sequence ID" value="NZ_JAFHKR010000038.1"/>
</dbReference>
<feature type="transmembrane region" description="Helical" evidence="6">
    <location>
        <begin position="20"/>
        <end position="38"/>
    </location>
</feature>
<keyword evidence="5 6" id="KW-0472">Membrane</keyword>
<dbReference type="PANTHER" id="PTHR30250:SF11">
    <property type="entry name" value="O-ANTIGEN TRANSPORTER-RELATED"/>
    <property type="match status" value="1"/>
</dbReference>
<keyword evidence="4 6" id="KW-1133">Transmembrane helix</keyword>
<feature type="transmembrane region" description="Helical" evidence="6">
    <location>
        <begin position="153"/>
        <end position="171"/>
    </location>
</feature>
<feature type="transmembrane region" description="Helical" evidence="6">
    <location>
        <begin position="82"/>
        <end position="103"/>
    </location>
</feature>
<feature type="transmembrane region" description="Helical" evidence="6">
    <location>
        <begin position="115"/>
        <end position="132"/>
    </location>
</feature>
<sequence>MTQSKHSFIKNSIFTFTRQVTNIVVGFLLIIVLARFLGPTGQGQYALITLVPTVIMIFLTLGINTSTIYYVSRDEVKLQTVYNNNIITGIVLSFTGVVLGGIFVLLFKDKFFADIPYYLLFLGLFSLPPLFLREYFQTVFQGLQDFKKYNSAMVIHQTAILGFVILLVIIFNVGLTGAISAFLLGSLFSFLYMNYQLRKEYHLRLSLKDFSTEYLKSSIKYGIKANISNAASFLNYRAVIFILGYYLVDDDVGRYVAAMNIGERLSIFAVSISSVLYPKIASTADEGGRNRITSIVSRNIMAVTVLVALIGIPVAPLVIYLLGSDFSDSVLLLQIILPGIALLAVEKVLSNDIAGRGKPELNMYLSIFNVIFNIIINIILIPKYGVIGAAYATTITYTVSFLVKIMIFKYVSGQAYSNFLILKRSDFNFYMTTFRKIKGKLRRS</sequence>
<comment type="caution">
    <text evidence="7">The sequence shown here is derived from an EMBL/GenBank/DDBJ whole genome shotgun (WGS) entry which is preliminary data.</text>
</comment>